<evidence type="ECO:0000313" key="1">
    <source>
        <dbReference type="EMBL" id="CAE0408509.1"/>
    </source>
</evidence>
<proteinExistence type="predicted"/>
<sequence length="165" mass="17944">MPLKTNSLNGSFIRCLLLTYYLLCGNTVTTFSAVANVITPFTDITAKLPEKMADFEVNPTNGDLAAVSPVTNKAYVFRLDDLLGIDAMDVAIALYETAVCKTPVSIRYKEYEGEGYYAVACTEQADLVILNADDFSTIATTGIGGLGTSRVVSSQNPLDPFFYYF</sequence>
<protein>
    <submittedName>
        <fullName evidence="1">Uncharacterized protein</fullName>
    </submittedName>
</protein>
<dbReference type="AlphaFoldDB" id="A0A7S3P6L1"/>
<gene>
    <name evidence="1" type="ORF">ACOF00016_LOCUS6248</name>
</gene>
<organism evidence="1">
    <name type="scientific">Amphora coffeiformis</name>
    <dbReference type="NCBI Taxonomy" id="265554"/>
    <lineage>
        <taxon>Eukaryota</taxon>
        <taxon>Sar</taxon>
        <taxon>Stramenopiles</taxon>
        <taxon>Ochrophyta</taxon>
        <taxon>Bacillariophyta</taxon>
        <taxon>Bacillariophyceae</taxon>
        <taxon>Bacillariophycidae</taxon>
        <taxon>Thalassiophysales</taxon>
        <taxon>Catenulaceae</taxon>
        <taxon>Amphora</taxon>
    </lineage>
</organism>
<dbReference type="EMBL" id="HBIM01007337">
    <property type="protein sequence ID" value="CAE0408509.1"/>
    <property type="molecule type" value="Transcribed_RNA"/>
</dbReference>
<name>A0A7S3P6L1_9STRA</name>
<reference evidence="1" key="1">
    <citation type="submission" date="2021-01" db="EMBL/GenBank/DDBJ databases">
        <authorList>
            <person name="Corre E."/>
            <person name="Pelletier E."/>
            <person name="Niang G."/>
            <person name="Scheremetjew M."/>
            <person name="Finn R."/>
            <person name="Kale V."/>
            <person name="Holt S."/>
            <person name="Cochrane G."/>
            <person name="Meng A."/>
            <person name="Brown T."/>
            <person name="Cohen L."/>
        </authorList>
    </citation>
    <scope>NUCLEOTIDE SEQUENCE</scope>
    <source>
        <strain evidence="1">CCMP127</strain>
    </source>
</reference>
<accession>A0A7S3P6L1</accession>